<evidence type="ECO:0000313" key="3">
    <source>
        <dbReference type="Proteomes" id="UP000315440"/>
    </source>
</evidence>
<dbReference type="EMBL" id="SJPQ01000004">
    <property type="protein sequence ID" value="TWT86923.1"/>
    <property type="molecule type" value="Genomic_DNA"/>
</dbReference>
<organism evidence="2 3">
    <name type="scientific">Pseudobythopirellula maris</name>
    <dbReference type="NCBI Taxonomy" id="2527991"/>
    <lineage>
        <taxon>Bacteria</taxon>
        <taxon>Pseudomonadati</taxon>
        <taxon>Planctomycetota</taxon>
        <taxon>Planctomycetia</taxon>
        <taxon>Pirellulales</taxon>
        <taxon>Lacipirellulaceae</taxon>
        <taxon>Pseudobythopirellula</taxon>
    </lineage>
</organism>
<protein>
    <submittedName>
        <fullName evidence="2">Uncharacterized protein</fullName>
    </submittedName>
</protein>
<comment type="caution">
    <text evidence="2">The sequence shown here is derived from an EMBL/GenBank/DDBJ whole genome shotgun (WGS) entry which is preliminary data.</text>
</comment>
<gene>
    <name evidence="2" type="ORF">Mal64_37530</name>
</gene>
<feature type="compositionally biased region" description="Basic and acidic residues" evidence="1">
    <location>
        <begin position="55"/>
        <end position="69"/>
    </location>
</feature>
<evidence type="ECO:0000256" key="1">
    <source>
        <dbReference type="SAM" id="MobiDB-lite"/>
    </source>
</evidence>
<accession>A0A5C5ZKH7</accession>
<reference evidence="2 3" key="1">
    <citation type="submission" date="2019-02" db="EMBL/GenBank/DDBJ databases">
        <title>Deep-cultivation of Planctomycetes and their phenomic and genomic characterization uncovers novel biology.</title>
        <authorList>
            <person name="Wiegand S."/>
            <person name="Jogler M."/>
            <person name="Boedeker C."/>
            <person name="Pinto D."/>
            <person name="Vollmers J."/>
            <person name="Rivas-Marin E."/>
            <person name="Kohn T."/>
            <person name="Peeters S.H."/>
            <person name="Heuer A."/>
            <person name="Rast P."/>
            <person name="Oberbeckmann S."/>
            <person name="Bunk B."/>
            <person name="Jeske O."/>
            <person name="Meyerdierks A."/>
            <person name="Storesund J.E."/>
            <person name="Kallscheuer N."/>
            <person name="Luecker S."/>
            <person name="Lage O.M."/>
            <person name="Pohl T."/>
            <person name="Merkel B.J."/>
            <person name="Hornburger P."/>
            <person name="Mueller R.-W."/>
            <person name="Bruemmer F."/>
            <person name="Labrenz M."/>
            <person name="Spormann A.M."/>
            <person name="Op Den Camp H."/>
            <person name="Overmann J."/>
            <person name="Amann R."/>
            <person name="Jetten M.S.M."/>
            <person name="Mascher T."/>
            <person name="Medema M.H."/>
            <person name="Devos D.P."/>
            <person name="Kaster A.-K."/>
            <person name="Ovreas L."/>
            <person name="Rohde M."/>
            <person name="Galperin M.Y."/>
            <person name="Jogler C."/>
        </authorList>
    </citation>
    <scope>NUCLEOTIDE SEQUENCE [LARGE SCALE GENOMIC DNA]</scope>
    <source>
        <strain evidence="2 3">Mal64</strain>
    </source>
</reference>
<name>A0A5C5ZKH7_9BACT</name>
<proteinExistence type="predicted"/>
<dbReference type="OrthoDB" id="213044at2"/>
<feature type="region of interest" description="Disordered" evidence="1">
    <location>
        <begin position="55"/>
        <end position="83"/>
    </location>
</feature>
<keyword evidence="3" id="KW-1185">Reference proteome</keyword>
<dbReference type="RefSeq" id="WP_146403113.1">
    <property type="nucleotide sequence ID" value="NZ_SJPQ01000004.1"/>
</dbReference>
<dbReference type="Proteomes" id="UP000315440">
    <property type="component" value="Unassembled WGS sequence"/>
</dbReference>
<evidence type="ECO:0000313" key="2">
    <source>
        <dbReference type="EMBL" id="TWT86923.1"/>
    </source>
</evidence>
<dbReference type="AlphaFoldDB" id="A0A5C5ZKH7"/>
<sequence>MYRTAIAMSVIALLSGAPGCGSGDGGSSLSEMERLADEQEARDIAAAKLAAEKKAEAEAAAEQRRKEEFANQDPSLVTTDDMKRGKDLKGGGYLTTVMRGRVVAEQRLNLDMVTHALNLYWASEGDYPKSHEEFMEKVIEFNQITLPELDGDYEYWYNPEDHQLYKRPVVEEDAEVEDGVETEADETNPTD</sequence>
<feature type="region of interest" description="Disordered" evidence="1">
    <location>
        <begin position="171"/>
        <end position="191"/>
    </location>
</feature>